<feature type="transmembrane region" description="Helical" evidence="2">
    <location>
        <begin position="113"/>
        <end position="140"/>
    </location>
</feature>
<evidence type="ECO:0000313" key="4">
    <source>
        <dbReference type="Proteomes" id="UP000472275"/>
    </source>
</evidence>
<dbReference type="PANTHER" id="PTHR14550:SF2">
    <property type="entry name" value="TRANSMEMBRANE PROTEIN 109"/>
    <property type="match status" value="1"/>
</dbReference>
<dbReference type="GeneTree" id="ENSGT00940000161414"/>
<proteinExistence type="predicted"/>
<dbReference type="GO" id="GO:0071480">
    <property type="term" value="P:cellular response to gamma radiation"/>
    <property type="evidence" value="ECO:0007669"/>
    <property type="project" value="InterPro"/>
</dbReference>
<keyword evidence="2" id="KW-0812">Transmembrane</keyword>
<organism evidence="3 4">
    <name type="scientific">Aquila chrysaetos chrysaetos</name>
    <dbReference type="NCBI Taxonomy" id="223781"/>
    <lineage>
        <taxon>Eukaryota</taxon>
        <taxon>Metazoa</taxon>
        <taxon>Chordata</taxon>
        <taxon>Craniata</taxon>
        <taxon>Vertebrata</taxon>
        <taxon>Euteleostomi</taxon>
        <taxon>Archelosauria</taxon>
        <taxon>Archosauria</taxon>
        <taxon>Dinosauria</taxon>
        <taxon>Saurischia</taxon>
        <taxon>Theropoda</taxon>
        <taxon>Coelurosauria</taxon>
        <taxon>Aves</taxon>
        <taxon>Neognathae</taxon>
        <taxon>Neoaves</taxon>
        <taxon>Telluraves</taxon>
        <taxon>Accipitrimorphae</taxon>
        <taxon>Accipitriformes</taxon>
        <taxon>Accipitridae</taxon>
        <taxon>Accipitrinae</taxon>
        <taxon>Aquila</taxon>
    </lineage>
</organism>
<evidence type="ECO:0000256" key="1">
    <source>
        <dbReference type="SAM" id="MobiDB-lite"/>
    </source>
</evidence>
<dbReference type="GO" id="GO:0042771">
    <property type="term" value="P:intrinsic apoptotic signaling pathway in response to DNA damage by p53 class mediator"/>
    <property type="evidence" value="ECO:0007669"/>
    <property type="project" value="TreeGrafter"/>
</dbReference>
<dbReference type="Ensembl" id="ENSACCT00020017896.1">
    <property type="protein sequence ID" value="ENSACCP00020017149.1"/>
    <property type="gene ID" value="ENSACCG00020011751.1"/>
</dbReference>
<accession>A0A663EYP6</accession>
<dbReference type="Pfam" id="PF14965">
    <property type="entry name" value="BRI3BP"/>
    <property type="match status" value="1"/>
</dbReference>
<evidence type="ECO:0000256" key="2">
    <source>
        <dbReference type="SAM" id="Phobius"/>
    </source>
</evidence>
<keyword evidence="2" id="KW-0472">Membrane</keyword>
<feature type="region of interest" description="Disordered" evidence="1">
    <location>
        <begin position="1"/>
        <end position="37"/>
    </location>
</feature>
<keyword evidence="2" id="KW-1133">Transmembrane helix</keyword>
<name>A0A663EYP6_AQUCH</name>
<evidence type="ECO:0000313" key="3">
    <source>
        <dbReference type="Ensembl" id="ENSACCP00020017149.1"/>
    </source>
</evidence>
<sequence length="262" mass="27470">MQRDAVAADYSSRRAPRSGPPGSTAPPCGGETPGSKMGGDVGRRALLAVLLCIPFLGVTAGDRAGDGQDGFRGPAAADGADDLLSRLGRAAWATLESWVGPQPLRLVAESLAATLWIVSSGISAALTTLCGILGDLLAASGISGDRLVRSVTLGPGEVQRVLLWGLAALVGSWLLSRLWGLLLRAFRWVKLCCFLGAFLHVAVSRQSPTVQAGMLLGLWVLYTLLGCLVGPPSPSPQLDAAVRSLEWKVEELRRRQKWGGAP</sequence>
<dbReference type="AlphaFoldDB" id="A0A663EYP6"/>
<keyword evidence="4" id="KW-1185">Reference proteome</keyword>
<reference evidence="3" key="2">
    <citation type="submission" date="2025-09" db="UniProtKB">
        <authorList>
            <consortium name="Ensembl"/>
        </authorList>
    </citation>
    <scope>IDENTIFICATION</scope>
</reference>
<gene>
    <name evidence="3" type="primary">TMEM132A</name>
</gene>
<feature type="transmembrane region" description="Helical" evidence="2">
    <location>
        <begin position="161"/>
        <end position="179"/>
    </location>
</feature>
<dbReference type="InterPro" id="IPR039492">
    <property type="entry name" value="TMEM109"/>
</dbReference>
<dbReference type="Proteomes" id="UP000472275">
    <property type="component" value="Chromosome 16"/>
</dbReference>
<protein>
    <submittedName>
        <fullName evidence="3">Transmembrane protein 132A</fullName>
    </submittedName>
</protein>
<dbReference type="PANTHER" id="PTHR14550">
    <property type="entry name" value="TRANSMEMBRANE PROTEIN 109"/>
    <property type="match status" value="1"/>
</dbReference>
<reference evidence="3" key="1">
    <citation type="submission" date="2025-08" db="UniProtKB">
        <authorList>
            <consortium name="Ensembl"/>
        </authorList>
    </citation>
    <scope>IDENTIFICATION</scope>
</reference>